<keyword evidence="5" id="KW-0067">ATP-binding</keyword>
<dbReference type="PANTHER" id="PTHR10584">
    <property type="entry name" value="SUGAR KINASE"/>
    <property type="match status" value="1"/>
</dbReference>
<accession>A0A6J6IKW0</accession>
<keyword evidence="3" id="KW-0547">Nucleotide-binding</keyword>
<dbReference type="InterPro" id="IPR029056">
    <property type="entry name" value="Ribokinase-like"/>
</dbReference>
<evidence type="ECO:0000313" key="11">
    <source>
        <dbReference type="EMBL" id="CAB4864001.1"/>
    </source>
</evidence>
<dbReference type="GO" id="GO:0006014">
    <property type="term" value="P:D-ribose metabolic process"/>
    <property type="evidence" value="ECO:0007669"/>
    <property type="project" value="InterPro"/>
</dbReference>
<dbReference type="InterPro" id="IPR002139">
    <property type="entry name" value="Ribo/fructo_kinase"/>
</dbReference>
<dbReference type="Gene3D" id="3.40.1190.20">
    <property type="match status" value="1"/>
</dbReference>
<protein>
    <submittedName>
        <fullName evidence="10">Unannotated protein</fullName>
    </submittedName>
</protein>
<dbReference type="GO" id="GO:0046872">
    <property type="term" value="F:metal ion binding"/>
    <property type="evidence" value="ECO:0007669"/>
    <property type="project" value="UniProtKB-KW"/>
</dbReference>
<keyword evidence="1" id="KW-0808">Transferase</keyword>
<dbReference type="GO" id="GO:0005524">
    <property type="term" value="F:ATP binding"/>
    <property type="evidence" value="ECO:0007669"/>
    <property type="project" value="UniProtKB-KW"/>
</dbReference>
<keyword evidence="7" id="KW-0630">Potassium</keyword>
<feature type="domain" description="Carbohydrate kinase PfkB" evidence="9">
    <location>
        <begin position="20"/>
        <end position="294"/>
    </location>
</feature>
<evidence type="ECO:0000256" key="6">
    <source>
        <dbReference type="ARBA" id="ARBA00022842"/>
    </source>
</evidence>
<dbReference type="PANTHER" id="PTHR10584:SF166">
    <property type="entry name" value="RIBOKINASE"/>
    <property type="match status" value="1"/>
</dbReference>
<dbReference type="EMBL" id="CAEZVJ010000030">
    <property type="protein sequence ID" value="CAB4625105.1"/>
    <property type="molecule type" value="Genomic_DNA"/>
</dbReference>
<dbReference type="InterPro" id="IPR011611">
    <property type="entry name" value="PfkB_dom"/>
</dbReference>
<dbReference type="GO" id="GO:0005829">
    <property type="term" value="C:cytosol"/>
    <property type="evidence" value="ECO:0007669"/>
    <property type="project" value="TreeGrafter"/>
</dbReference>
<keyword evidence="8" id="KW-0119">Carbohydrate metabolism</keyword>
<dbReference type="GO" id="GO:0004747">
    <property type="term" value="F:ribokinase activity"/>
    <property type="evidence" value="ECO:0007669"/>
    <property type="project" value="InterPro"/>
</dbReference>
<evidence type="ECO:0000256" key="4">
    <source>
        <dbReference type="ARBA" id="ARBA00022777"/>
    </source>
</evidence>
<evidence type="ECO:0000256" key="5">
    <source>
        <dbReference type="ARBA" id="ARBA00022840"/>
    </source>
</evidence>
<organism evidence="10">
    <name type="scientific">freshwater metagenome</name>
    <dbReference type="NCBI Taxonomy" id="449393"/>
    <lineage>
        <taxon>unclassified sequences</taxon>
        <taxon>metagenomes</taxon>
        <taxon>ecological metagenomes</taxon>
    </lineage>
</organism>
<reference evidence="10" key="1">
    <citation type="submission" date="2020-05" db="EMBL/GenBank/DDBJ databases">
        <authorList>
            <person name="Chiriac C."/>
            <person name="Salcher M."/>
            <person name="Ghai R."/>
            <person name="Kavagutti S V."/>
        </authorList>
    </citation>
    <scope>NUCLEOTIDE SEQUENCE</scope>
</reference>
<dbReference type="EMBL" id="CAFBLO010000025">
    <property type="protein sequence ID" value="CAB4864001.1"/>
    <property type="molecule type" value="Genomic_DNA"/>
</dbReference>
<keyword evidence="4" id="KW-0418">Kinase</keyword>
<sequence>MPNVKRGLRPSIARKGVDPFVAVVGSANLDIVLAVSRRPVAGETIMGQGLQETAGGKGLNQALSAVRVASTTFIGSVGRDHAAQQIEEALDSAGVDVTYLVRHDMATGRAYIQVTPDGENSIIVLALANSAMSPTETLAALDKANPTLVLTQFEVPRDVTVAVAQWCRQTGVRLVLNPSPVQPIDIDAISNADPLIVNQVEAQTILGVDSNDDQYLALQLADRFESIVLTAGSNGAFVISGGEIVHISGEQVKVVDTTGAGDAFAGTLAAHLAHGTKLVDSAMLANREAARIIQLTREAR</sequence>
<keyword evidence="6" id="KW-0460">Magnesium</keyword>
<evidence type="ECO:0000256" key="1">
    <source>
        <dbReference type="ARBA" id="ARBA00022679"/>
    </source>
</evidence>
<gene>
    <name evidence="10" type="ORF">UFOPK1961_00394</name>
    <name evidence="11" type="ORF">UFOPK3364_00405</name>
</gene>
<proteinExistence type="inferred from homology"/>
<dbReference type="PRINTS" id="PR00990">
    <property type="entry name" value="RIBOKINASE"/>
</dbReference>
<evidence type="ECO:0000259" key="9">
    <source>
        <dbReference type="Pfam" id="PF00294"/>
    </source>
</evidence>
<evidence type="ECO:0000256" key="8">
    <source>
        <dbReference type="ARBA" id="ARBA00023277"/>
    </source>
</evidence>
<evidence type="ECO:0000313" key="10">
    <source>
        <dbReference type="EMBL" id="CAB4625105.1"/>
    </source>
</evidence>
<dbReference type="SUPFAM" id="SSF53613">
    <property type="entry name" value="Ribokinase-like"/>
    <property type="match status" value="1"/>
</dbReference>
<dbReference type="InterPro" id="IPR011877">
    <property type="entry name" value="Ribokinase"/>
</dbReference>
<keyword evidence="2" id="KW-0479">Metal-binding</keyword>
<dbReference type="CDD" id="cd01174">
    <property type="entry name" value="ribokinase"/>
    <property type="match status" value="1"/>
</dbReference>
<dbReference type="AlphaFoldDB" id="A0A6J6IKW0"/>
<evidence type="ECO:0000256" key="3">
    <source>
        <dbReference type="ARBA" id="ARBA00022741"/>
    </source>
</evidence>
<evidence type="ECO:0000256" key="2">
    <source>
        <dbReference type="ARBA" id="ARBA00022723"/>
    </source>
</evidence>
<name>A0A6J6IKW0_9ZZZZ</name>
<dbReference type="HAMAP" id="MF_01987">
    <property type="entry name" value="Ribokinase"/>
    <property type="match status" value="1"/>
</dbReference>
<evidence type="ECO:0000256" key="7">
    <source>
        <dbReference type="ARBA" id="ARBA00022958"/>
    </source>
</evidence>
<dbReference type="Pfam" id="PF00294">
    <property type="entry name" value="PfkB"/>
    <property type="match status" value="1"/>
</dbReference>